<comment type="caution">
    <text evidence="1">The sequence shown here is derived from an EMBL/GenBank/DDBJ whole genome shotgun (WGS) entry which is preliminary data.</text>
</comment>
<name>A0ACB6QYX6_9PLEO</name>
<evidence type="ECO:0000313" key="2">
    <source>
        <dbReference type="Proteomes" id="UP000799755"/>
    </source>
</evidence>
<reference evidence="1" key="1">
    <citation type="journal article" date="2020" name="Stud. Mycol.">
        <title>101 Dothideomycetes genomes: a test case for predicting lifestyles and emergence of pathogens.</title>
        <authorList>
            <person name="Haridas S."/>
            <person name="Albert R."/>
            <person name="Binder M."/>
            <person name="Bloem J."/>
            <person name="Labutti K."/>
            <person name="Salamov A."/>
            <person name="Andreopoulos B."/>
            <person name="Baker S."/>
            <person name="Barry K."/>
            <person name="Bills G."/>
            <person name="Bluhm B."/>
            <person name="Cannon C."/>
            <person name="Castanera R."/>
            <person name="Culley D."/>
            <person name="Daum C."/>
            <person name="Ezra D."/>
            <person name="Gonzalez J."/>
            <person name="Henrissat B."/>
            <person name="Kuo A."/>
            <person name="Liang C."/>
            <person name="Lipzen A."/>
            <person name="Lutzoni F."/>
            <person name="Magnuson J."/>
            <person name="Mondo S."/>
            <person name="Nolan M."/>
            <person name="Ohm R."/>
            <person name="Pangilinan J."/>
            <person name="Park H.-J."/>
            <person name="Ramirez L."/>
            <person name="Alfaro M."/>
            <person name="Sun H."/>
            <person name="Tritt A."/>
            <person name="Yoshinaga Y."/>
            <person name="Zwiers L.-H."/>
            <person name="Turgeon B."/>
            <person name="Goodwin S."/>
            <person name="Spatafora J."/>
            <person name="Crous P."/>
            <person name="Grigoriev I."/>
        </authorList>
    </citation>
    <scope>NUCLEOTIDE SEQUENCE</scope>
    <source>
        <strain evidence="1">ATCC 200398</strain>
    </source>
</reference>
<accession>A0ACB6QYX6</accession>
<keyword evidence="2" id="KW-1185">Reference proteome</keyword>
<dbReference type="Proteomes" id="UP000799755">
    <property type="component" value="Unassembled WGS sequence"/>
</dbReference>
<proteinExistence type="predicted"/>
<protein>
    <submittedName>
        <fullName evidence="1">Uncharacterized protein</fullName>
    </submittedName>
</protein>
<sequence>MQRVVQENSSTSSAAETPASDFKIINSRCCTNNSAFWRQLYGVVFVAFLGYALREQTFVLALYLSYSKIGAMLGVTLALFFARVFC</sequence>
<evidence type="ECO:0000313" key="1">
    <source>
        <dbReference type="EMBL" id="KAF2471477.1"/>
    </source>
</evidence>
<organism evidence="1 2">
    <name type="scientific">Lindgomyces ingoldianus</name>
    <dbReference type="NCBI Taxonomy" id="673940"/>
    <lineage>
        <taxon>Eukaryota</taxon>
        <taxon>Fungi</taxon>
        <taxon>Dikarya</taxon>
        <taxon>Ascomycota</taxon>
        <taxon>Pezizomycotina</taxon>
        <taxon>Dothideomycetes</taxon>
        <taxon>Pleosporomycetidae</taxon>
        <taxon>Pleosporales</taxon>
        <taxon>Lindgomycetaceae</taxon>
        <taxon>Lindgomyces</taxon>
    </lineage>
</organism>
<dbReference type="EMBL" id="MU003505">
    <property type="protein sequence ID" value="KAF2471477.1"/>
    <property type="molecule type" value="Genomic_DNA"/>
</dbReference>
<gene>
    <name evidence="1" type="ORF">BDR25DRAFT_354728</name>
</gene>